<dbReference type="PANTHER" id="PTHR46112">
    <property type="entry name" value="AMINOPEPTIDASE"/>
    <property type="match status" value="1"/>
</dbReference>
<dbReference type="SUPFAM" id="SSF55920">
    <property type="entry name" value="Creatinase/aminopeptidase"/>
    <property type="match status" value="1"/>
</dbReference>
<protein>
    <submittedName>
        <fullName evidence="3">Proline dipeptidase</fullName>
    </submittedName>
</protein>
<proteinExistence type="predicted"/>
<feature type="domain" description="Creatinase N-terminal" evidence="2">
    <location>
        <begin position="2"/>
        <end position="99"/>
    </location>
</feature>
<dbReference type="Proteomes" id="UP000051015">
    <property type="component" value="Unassembled WGS sequence"/>
</dbReference>
<dbReference type="Pfam" id="PF01321">
    <property type="entry name" value="Creatinase_N"/>
    <property type="match status" value="1"/>
</dbReference>
<dbReference type="PATRIC" id="fig|1423725.3.peg.2143"/>
<evidence type="ECO:0000259" key="2">
    <source>
        <dbReference type="Pfam" id="PF01321"/>
    </source>
</evidence>
<dbReference type="InterPro" id="IPR050659">
    <property type="entry name" value="Peptidase_M24B"/>
</dbReference>
<dbReference type="InterPro" id="IPR000994">
    <property type="entry name" value="Pept_M24"/>
</dbReference>
<dbReference type="PANTHER" id="PTHR46112:SF2">
    <property type="entry name" value="XAA-PRO AMINOPEPTIDASE P-RELATED"/>
    <property type="match status" value="1"/>
</dbReference>
<dbReference type="InterPro" id="IPR029149">
    <property type="entry name" value="Creatin/AminoP/Spt16_N"/>
</dbReference>
<keyword evidence="4" id="KW-1185">Reference proteome</keyword>
<feature type="domain" description="Peptidase M24" evidence="1">
    <location>
        <begin position="133"/>
        <end position="338"/>
    </location>
</feature>
<dbReference type="InterPro" id="IPR000587">
    <property type="entry name" value="Creatinase_N"/>
</dbReference>
<dbReference type="Pfam" id="PF00557">
    <property type="entry name" value="Peptidase_M24"/>
    <property type="match status" value="1"/>
</dbReference>
<dbReference type="CDD" id="cd01066">
    <property type="entry name" value="APP_MetAP"/>
    <property type="match status" value="1"/>
</dbReference>
<dbReference type="Gene3D" id="3.90.230.10">
    <property type="entry name" value="Creatinase/methionine aminopeptidase superfamily"/>
    <property type="match status" value="1"/>
</dbReference>
<gene>
    <name evidence="3" type="ORF">FC19_GL002087</name>
</gene>
<name>A0A0R2CU82_9LACO</name>
<comment type="caution">
    <text evidence="3">The sequence shown here is derived from an EMBL/GenBank/DDBJ whole genome shotgun (WGS) entry which is preliminary data.</text>
</comment>
<reference evidence="3 4" key="1">
    <citation type="journal article" date="2015" name="Genome Announc.">
        <title>Expanding the biotechnology potential of lactobacilli through comparative genomics of 213 strains and associated genera.</title>
        <authorList>
            <person name="Sun Z."/>
            <person name="Harris H.M."/>
            <person name="McCann A."/>
            <person name="Guo C."/>
            <person name="Argimon S."/>
            <person name="Zhang W."/>
            <person name="Yang X."/>
            <person name="Jeffery I.B."/>
            <person name="Cooney J.C."/>
            <person name="Kagawa T.F."/>
            <person name="Liu W."/>
            <person name="Song Y."/>
            <person name="Salvetti E."/>
            <person name="Wrobel A."/>
            <person name="Rasinkangas P."/>
            <person name="Parkhill J."/>
            <person name="Rea M.C."/>
            <person name="O'Sullivan O."/>
            <person name="Ritari J."/>
            <person name="Douillard F.P."/>
            <person name="Paul Ross R."/>
            <person name="Yang R."/>
            <person name="Briner A.E."/>
            <person name="Felis G.E."/>
            <person name="de Vos W.M."/>
            <person name="Barrangou R."/>
            <person name="Klaenhammer T.R."/>
            <person name="Caufield P.W."/>
            <person name="Cui Y."/>
            <person name="Zhang H."/>
            <person name="O'Toole P.W."/>
        </authorList>
    </citation>
    <scope>NUCLEOTIDE SEQUENCE [LARGE SCALE GENOMIC DNA]</scope>
    <source>
        <strain evidence="3 4">DSM 21051</strain>
    </source>
</reference>
<accession>A0A0R2CU82</accession>
<evidence type="ECO:0000313" key="4">
    <source>
        <dbReference type="Proteomes" id="UP000051015"/>
    </source>
</evidence>
<evidence type="ECO:0000259" key="1">
    <source>
        <dbReference type="Pfam" id="PF00557"/>
    </source>
</evidence>
<dbReference type="InterPro" id="IPR036005">
    <property type="entry name" value="Creatinase/aminopeptidase-like"/>
</dbReference>
<organism evidence="3 4">
    <name type="scientific">Liquorilactobacillus aquaticus DSM 21051</name>
    <dbReference type="NCBI Taxonomy" id="1423725"/>
    <lineage>
        <taxon>Bacteria</taxon>
        <taxon>Bacillati</taxon>
        <taxon>Bacillota</taxon>
        <taxon>Bacilli</taxon>
        <taxon>Lactobacillales</taxon>
        <taxon>Lactobacillaceae</taxon>
        <taxon>Liquorilactobacillus</taxon>
    </lineage>
</organism>
<dbReference type="SUPFAM" id="SSF53092">
    <property type="entry name" value="Creatinase/prolidase N-terminal domain"/>
    <property type="match status" value="1"/>
</dbReference>
<dbReference type="STRING" id="1423725.FC19_GL002087"/>
<evidence type="ECO:0000313" key="3">
    <source>
        <dbReference type="EMBL" id="KRM95320.1"/>
    </source>
</evidence>
<dbReference type="EMBL" id="AYZD01000028">
    <property type="protein sequence ID" value="KRM95320.1"/>
    <property type="molecule type" value="Genomic_DNA"/>
</dbReference>
<dbReference type="Gene3D" id="3.40.350.10">
    <property type="entry name" value="Creatinase/prolidase N-terminal domain"/>
    <property type="match status" value="1"/>
</dbReference>
<sequence length="357" mass="41027">MKIKESNLDAYVVTDPEDIWYLTNINYSPEQRPFLFLLFPDQKPLFIVPKLEETHVEVPYFTYNIDTYFDVTSEKGHNWYEVLANVLEGKKRVGIENNAQLFITQEEPNINWISKTIIKELRAVKSAYELNKIKFTAKQCSDVLCQTLDMVKTGTAIAEAYMLPYKMKQDIIQNNFSITNRITNCVWNADYSYMPHSIPDLDSIVKAGPNIDISIFRIAGYAAECERTFFTEEPTSEEAEHFQQMMAARKLMLSMIHPGVEAAEIERKVLNCLKEYGVNDKVLHRPGHGIGLNNHEEPTLSLGNSTKLKENMVISVEPGIYFNNHGGYRHSDTVRVTKDGYEFYTKAPDKLDDLILK</sequence>
<dbReference type="AlphaFoldDB" id="A0A0R2CU82"/>